<evidence type="ECO:0000256" key="1">
    <source>
        <dbReference type="SAM" id="Phobius"/>
    </source>
</evidence>
<dbReference type="Proteomes" id="UP001431209">
    <property type="component" value="Unassembled WGS sequence"/>
</dbReference>
<keyword evidence="1" id="KW-0472">Membrane</keyword>
<comment type="caution">
    <text evidence="2">The sequence shown here is derived from an EMBL/GenBank/DDBJ whole genome shotgun (WGS) entry which is preliminary data.</text>
</comment>
<protein>
    <submittedName>
        <fullName evidence="2">Rnr</fullName>
    </submittedName>
</protein>
<accession>A0AAW2YTX3</accession>
<gene>
    <name evidence="2" type="ORF">AKO1_004071</name>
</gene>
<reference evidence="2 3" key="1">
    <citation type="submission" date="2024-03" db="EMBL/GenBank/DDBJ databases">
        <title>The Acrasis kona genome and developmental transcriptomes reveal deep origins of eukaryotic multicellular pathways.</title>
        <authorList>
            <person name="Sheikh S."/>
            <person name="Fu C.-J."/>
            <person name="Brown M.W."/>
            <person name="Baldauf S.L."/>
        </authorList>
    </citation>
    <scope>NUCLEOTIDE SEQUENCE [LARGE SCALE GENOMIC DNA]</scope>
    <source>
        <strain evidence="2 3">ATCC MYA-3509</strain>
    </source>
</reference>
<keyword evidence="1" id="KW-1133">Transmembrane helix</keyword>
<organism evidence="2 3">
    <name type="scientific">Acrasis kona</name>
    <dbReference type="NCBI Taxonomy" id="1008807"/>
    <lineage>
        <taxon>Eukaryota</taxon>
        <taxon>Discoba</taxon>
        <taxon>Heterolobosea</taxon>
        <taxon>Tetramitia</taxon>
        <taxon>Eutetramitia</taxon>
        <taxon>Acrasidae</taxon>
        <taxon>Acrasis</taxon>
    </lineage>
</organism>
<keyword evidence="3" id="KW-1185">Reference proteome</keyword>
<dbReference type="AlphaFoldDB" id="A0AAW2YTX3"/>
<proteinExistence type="predicted"/>
<feature type="transmembrane region" description="Helical" evidence="1">
    <location>
        <begin position="151"/>
        <end position="173"/>
    </location>
</feature>
<feature type="transmembrane region" description="Helical" evidence="1">
    <location>
        <begin position="228"/>
        <end position="247"/>
    </location>
</feature>
<sequence length="306" mass="35928">MEQCQVQRRLNVIKSHIRPISTHHNETLAHNHTVATRTAAINTARDKLKADLLHFIEKDENKGMSIQEVWNRLISIIERVYFIMEEEDEDVNEEQTSSQSLKNWAQYVLGVIIPKSRKPEKKTFESLPEEIANHPNISFFASMSLRSVDNIFGVFATISVASLLTTVYIHSVFNTKIAPHILYYCFLLDETIQKNFYKIRLRYKIVAKLVKYHLFTLAMYLKWKKPSVYFKLLLLYYKLLTFSSVPIKGIKNILWFAAFLYVNILWLSMYILQKIAPGLSIFMKRSWSDVYRTSERVIRYLSETIG</sequence>
<evidence type="ECO:0000313" key="2">
    <source>
        <dbReference type="EMBL" id="KAL0480873.1"/>
    </source>
</evidence>
<name>A0AAW2YTX3_9EUKA</name>
<feature type="transmembrane region" description="Helical" evidence="1">
    <location>
        <begin position="253"/>
        <end position="272"/>
    </location>
</feature>
<keyword evidence="1" id="KW-0812">Transmembrane</keyword>
<dbReference type="EMBL" id="JAOPGA020000701">
    <property type="protein sequence ID" value="KAL0480873.1"/>
    <property type="molecule type" value="Genomic_DNA"/>
</dbReference>
<evidence type="ECO:0000313" key="3">
    <source>
        <dbReference type="Proteomes" id="UP001431209"/>
    </source>
</evidence>